<feature type="transmembrane region" description="Helical" evidence="10">
    <location>
        <begin position="613"/>
        <end position="631"/>
    </location>
</feature>
<feature type="transmembrane region" description="Helical" evidence="10">
    <location>
        <begin position="351"/>
        <end position="374"/>
    </location>
</feature>
<evidence type="ECO:0000256" key="8">
    <source>
        <dbReference type="ARBA" id="ARBA00023136"/>
    </source>
</evidence>
<feature type="transmembrane region" description="Helical" evidence="10">
    <location>
        <begin position="275"/>
        <end position="294"/>
    </location>
</feature>
<dbReference type="PRINTS" id="PR01410">
    <property type="entry name" value="CCBIOGENESIS"/>
</dbReference>
<keyword evidence="5 10" id="KW-0812">Transmembrane</keyword>
<feature type="transmembrane region" description="Helical" evidence="10">
    <location>
        <begin position="449"/>
        <end position="471"/>
    </location>
</feature>
<gene>
    <name evidence="13" type="ORF">SJ2017_3660</name>
</gene>
<keyword evidence="8 10" id="KW-0472">Membrane</keyword>
<keyword evidence="6" id="KW-0201">Cytochrome c-type biogenesis</keyword>
<keyword evidence="3" id="KW-1003">Cell membrane</keyword>
<dbReference type="PANTHER" id="PTHR43653">
    <property type="entry name" value="CYTOCHROME C ASSEMBLY PROTEIN-RELATED"/>
    <property type="match status" value="1"/>
</dbReference>
<feature type="domain" description="Cytochrome c-type biogenesis protein CcmF C-terminal" evidence="12">
    <location>
        <begin position="316"/>
        <end position="628"/>
    </location>
</feature>
<evidence type="ECO:0000313" key="14">
    <source>
        <dbReference type="Proteomes" id="UP000191820"/>
    </source>
</evidence>
<dbReference type="InterPro" id="IPR003568">
    <property type="entry name" value="Cyt_c_biogenesis_CcmF"/>
</dbReference>
<evidence type="ECO:0000259" key="12">
    <source>
        <dbReference type="Pfam" id="PF16327"/>
    </source>
</evidence>
<feature type="transmembrane region" description="Helical" evidence="10">
    <location>
        <begin position="208"/>
        <end position="230"/>
    </location>
</feature>
<sequence length="663" mass="73184">MIPEIGHLLLIIATVLSLLLAIIPMLGLSNNNAYLISYYRLLSNMMISAFIGAIICLGISFITNDFSVAYVADHSNTQLATFYKIAAIWGSHEGSMLFWVSAIALWTAIIANTHANNHHAFFIRTVSVLALVIFGFSLFIIFTSNPFVRLLPNFPIEGRDLNPILQNIGLIIHPPLLFLGYVGLTVCFAASVAALIGKEFTQQHARYLRPWALMAWVFLTGGNAFGSWWAYNELGWGGWWFWDPVENASFIPWLVATALVHSVTMSERLGQCKKLTLFLAILAFSLSLLGTFIVRSGVVQSVHAFAADPTRGMSILFLLIVFAGSALGLFATRAQYIQTRDKFALISRNSLLLMGNLLLVVAALSVLLGSYYPIIYRVLTGVTISVGAPYFNSIFVPIVVILSLLMGLAPLLRWQVDKRSNLTVPAILLLISTITAAIFNVALEQANVWFFLGLASVTWLVLTIMVAIIQHQQGADKHHSRRFYAMCLAHLGVAMAILAGTVVSNLEQEEVLSMGPNQGRELAGYTFVFEQTQHVTTQSYDALQANIRVMDSNENPIAYVYPQRRTFKTNGMQMSAAGVHSSPLKDLYVSMGTPLNDTEYLIRISYKPLINGLWLGALMMMIAGLVMVFGCKSPLYSHQSQTARPLKQLQTLSQSQALQEPTS</sequence>
<dbReference type="InterPro" id="IPR003567">
    <property type="entry name" value="Cyt_c_biogenesis"/>
</dbReference>
<accession>A0ABM6JQL5</accession>
<evidence type="ECO:0000313" key="13">
    <source>
        <dbReference type="EMBL" id="ARD23906.1"/>
    </source>
</evidence>
<dbReference type="Pfam" id="PF01578">
    <property type="entry name" value="Cytochrom_C_asm"/>
    <property type="match status" value="1"/>
</dbReference>
<evidence type="ECO:0000256" key="9">
    <source>
        <dbReference type="ARBA" id="ARBA00037230"/>
    </source>
</evidence>
<feature type="transmembrane region" description="Helical" evidence="10">
    <location>
        <begin position="250"/>
        <end position="266"/>
    </location>
</feature>
<dbReference type="InterPro" id="IPR002541">
    <property type="entry name" value="Cyt_c_assembly"/>
</dbReference>
<feature type="transmembrane region" description="Helical" evidence="10">
    <location>
        <begin position="424"/>
        <end position="443"/>
    </location>
</feature>
<evidence type="ECO:0000256" key="2">
    <source>
        <dbReference type="ARBA" id="ARBA00009186"/>
    </source>
</evidence>
<dbReference type="Proteomes" id="UP000191820">
    <property type="component" value="Chromosome"/>
</dbReference>
<organism evidence="13 14">
    <name type="scientific">Shewanella japonica</name>
    <dbReference type="NCBI Taxonomy" id="93973"/>
    <lineage>
        <taxon>Bacteria</taxon>
        <taxon>Pseudomonadati</taxon>
        <taxon>Pseudomonadota</taxon>
        <taxon>Gammaproteobacteria</taxon>
        <taxon>Alteromonadales</taxon>
        <taxon>Shewanellaceae</taxon>
        <taxon>Shewanella</taxon>
    </lineage>
</organism>
<feature type="transmembrane region" description="Helical" evidence="10">
    <location>
        <begin position="82"/>
        <end position="109"/>
    </location>
</feature>
<keyword evidence="4" id="KW-0997">Cell inner membrane</keyword>
<evidence type="ECO:0000256" key="6">
    <source>
        <dbReference type="ARBA" id="ARBA00022748"/>
    </source>
</evidence>
<evidence type="ECO:0000256" key="4">
    <source>
        <dbReference type="ARBA" id="ARBA00022519"/>
    </source>
</evidence>
<dbReference type="RefSeq" id="WP_080916879.1">
    <property type="nucleotide sequence ID" value="NZ_CP020472.1"/>
</dbReference>
<dbReference type="InterPro" id="IPR032523">
    <property type="entry name" value="CcmF_C"/>
</dbReference>
<evidence type="ECO:0000256" key="10">
    <source>
        <dbReference type="SAM" id="Phobius"/>
    </source>
</evidence>
<protein>
    <submittedName>
        <fullName evidence="13">C-type cytochrome biogenesis protein CcmF</fullName>
    </submittedName>
</protein>
<dbReference type="NCBIfam" id="TIGR00353">
    <property type="entry name" value="nrfE"/>
    <property type="match status" value="1"/>
</dbReference>
<keyword evidence="7 10" id="KW-1133">Transmembrane helix</keyword>
<feature type="domain" description="Cytochrome c assembly protein" evidence="11">
    <location>
        <begin position="89"/>
        <end position="296"/>
    </location>
</feature>
<feature type="transmembrane region" description="Helical" evidence="10">
    <location>
        <begin position="6"/>
        <end position="29"/>
    </location>
</feature>
<feature type="transmembrane region" description="Helical" evidence="10">
    <location>
        <begin position="483"/>
        <end position="504"/>
    </location>
</feature>
<dbReference type="PANTHER" id="PTHR43653:SF1">
    <property type="entry name" value="CYTOCHROME C-TYPE BIOGENESIS PROTEIN CCMF"/>
    <property type="match status" value="1"/>
</dbReference>
<evidence type="ECO:0000256" key="5">
    <source>
        <dbReference type="ARBA" id="ARBA00022692"/>
    </source>
</evidence>
<feature type="transmembrane region" description="Helical" evidence="10">
    <location>
        <begin position="394"/>
        <end position="412"/>
    </location>
</feature>
<proteinExistence type="inferred from homology"/>
<dbReference type="EMBL" id="CP020472">
    <property type="protein sequence ID" value="ARD23906.1"/>
    <property type="molecule type" value="Genomic_DNA"/>
</dbReference>
<evidence type="ECO:0000256" key="3">
    <source>
        <dbReference type="ARBA" id="ARBA00022475"/>
    </source>
</evidence>
<evidence type="ECO:0000256" key="7">
    <source>
        <dbReference type="ARBA" id="ARBA00022989"/>
    </source>
</evidence>
<feature type="transmembrane region" description="Helical" evidence="10">
    <location>
        <begin position="41"/>
        <end position="62"/>
    </location>
</feature>
<dbReference type="PRINTS" id="PR01411">
    <property type="entry name" value="CCMFBIOGNSIS"/>
</dbReference>
<evidence type="ECO:0000256" key="1">
    <source>
        <dbReference type="ARBA" id="ARBA00004429"/>
    </source>
</evidence>
<feature type="transmembrane region" description="Helical" evidence="10">
    <location>
        <begin position="176"/>
        <end position="196"/>
    </location>
</feature>
<feature type="transmembrane region" description="Helical" evidence="10">
    <location>
        <begin position="314"/>
        <end position="331"/>
    </location>
</feature>
<comment type="similarity">
    <text evidence="2">Belongs to the CcmF/CycK/Ccl1/NrfE/CcsA family.</text>
</comment>
<comment type="subcellular location">
    <subcellularLocation>
        <location evidence="1">Cell inner membrane</location>
        <topology evidence="1">Multi-pass membrane protein</topology>
    </subcellularLocation>
</comment>
<comment type="function">
    <text evidence="9">Required for the biogenesis of c-type cytochromes. Possible subunit of a heme lyase.</text>
</comment>
<reference evidence="13 14" key="1">
    <citation type="submission" date="2017-03" db="EMBL/GenBank/DDBJ databases">
        <title>Genome sequencing of Shewanella japonica KCTC 22435.</title>
        <authorList>
            <person name="Kim K.M."/>
        </authorList>
    </citation>
    <scope>NUCLEOTIDE SEQUENCE [LARGE SCALE GENOMIC DNA]</scope>
    <source>
        <strain evidence="13 14">KCTC 22435</strain>
    </source>
</reference>
<name>A0ABM6JQL5_9GAMM</name>
<dbReference type="Pfam" id="PF16327">
    <property type="entry name" value="CcmF_C"/>
    <property type="match status" value="1"/>
</dbReference>
<evidence type="ECO:0000259" key="11">
    <source>
        <dbReference type="Pfam" id="PF01578"/>
    </source>
</evidence>
<dbReference type="NCBIfam" id="NF007691">
    <property type="entry name" value="PRK10369.1"/>
    <property type="match status" value="1"/>
</dbReference>
<feature type="transmembrane region" description="Helical" evidence="10">
    <location>
        <begin position="121"/>
        <end position="142"/>
    </location>
</feature>
<keyword evidence="14" id="KW-1185">Reference proteome</keyword>